<reference evidence="1 2" key="1">
    <citation type="submission" date="2015-09" db="EMBL/GenBank/DDBJ databases">
        <title>Draft genome of the parasitic nematode Teladorsagia circumcincta isolate WARC Sus (inbred).</title>
        <authorList>
            <person name="Mitreva M."/>
        </authorList>
    </citation>
    <scope>NUCLEOTIDE SEQUENCE [LARGE SCALE GENOMIC DNA]</scope>
    <source>
        <strain evidence="1 2">S</strain>
    </source>
</reference>
<gene>
    <name evidence="1" type="ORF">TELCIR_23827</name>
</gene>
<evidence type="ECO:0000313" key="1">
    <source>
        <dbReference type="EMBL" id="PIO54800.1"/>
    </source>
</evidence>
<sequence length="35" mass="4246">MIRPDITRIFRMSSDLVCRKIRKARRHTGCSTRKR</sequence>
<dbReference type="EMBL" id="KZ392344">
    <property type="protein sequence ID" value="PIO54800.1"/>
    <property type="molecule type" value="Genomic_DNA"/>
</dbReference>
<proteinExistence type="predicted"/>
<evidence type="ECO:0000313" key="2">
    <source>
        <dbReference type="Proteomes" id="UP000230423"/>
    </source>
</evidence>
<dbReference type="Proteomes" id="UP000230423">
    <property type="component" value="Unassembled WGS sequence"/>
</dbReference>
<organism evidence="1 2">
    <name type="scientific">Teladorsagia circumcincta</name>
    <name type="common">Brown stomach worm</name>
    <name type="synonym">Ostertagia circumcincta</name>
    <dbReference type="NCBI Taxonomy" id="45464"/>
    <lineage>
        <taxon>Eukaryota</taxon>
        <taxon>Metazoa</taxon>
        <taxon>Ecdysozoa</taxon>
        <taxon>Nematoda</taxon>
        <taxon>Chromadorea</taxon>
        <taxon>Rhabditida</taxon>
        <taxon>Rhabditina</taxon>
        <taxon>Rhabditomorpha</taxon>
        <taxon>Strongyloidea</taxon>
        <taxon>Trichostrongylidae</taxon>
        <taxon>Teladorsagia</taxon>
    </lineage>
</organism>
<keyword evidence="2" id="KW-1185">Reference proteome</keyword>
<accession>A0A2G9TBN2</accession>
<dbReference type="AlphaFoldDB" id="A0A2G9TBN2"/>
<name>A0A2G9TBN2_TELCI</name>
<protein>
    <submittedName>
        <fullName evidence="1">Uncharacterized protein</fullName>
    </submittedName>
</protein>